<gene>
    <name evidence="1" type="ORF">LELLBOIK_00027</name>
</gene>
<reference evidence="1" key="1">
    <citation type="submission" date="2020-06" db="EMBL/GenBank/DDBJ databases">
        <title>Unique genomic features of the anaerobic methanotrophic archaea.</title>
        <authorList>
            <person name="Chadwick G.L."/>
            <person name="Skennerton C.T."/>
            <person name="Laso-Perez R."/>
            <person name="Leu A.O."/>
            <person name="Speth D.R."/>
            <person name="Yu H."/>
            <person name="Morgan-Lang C."/>
            <person name="Hatzenpichler R."/>
            <person name="Goudeau D."/>
            <person name="Malmstrom R."/>
            <person name="Brazelton W.J."/>
            <person name="Woyke T."/>
            <person name="Hallam S.J."/>
            <person name="Tyson G.W."/>
            <person name="Wegener G."/>
            <person name="Boetius A."/>
            <person name="Orphan V."/>
        </authorList>
    </citation>
    <scope>NUCLEOTIDE SEQUENCE</scope>
</reference>
<accession>A0A7G9YSC8</accession>
<sequence length="117" mass="13675">METFGFKRVCKNADALEPIIEYNESYFWITFKPSGKYVQVTLEGGKPEVSLEILNERQKKAIERVKVKGRITNKEYVDHNKVSRITATRELMDMVRKKNKTKKAEGEVSRFTPMMQL</sequence>
<dbReference type="Gene3D" id="1.10.10.10">
    <property type="entry name" value="Winged helix-like DNA-binding domain superfamily/Winged helix DNA-binding domain"/>
    <property type="match status" value="1"/>
</dbReference>
<name>A0A7G9YSC8_9EURY</name>
<protein>
    <submittedName>
        <fullName evidence="1">Uncharacterized protein</fullName>
    </submittedName>
</protein>
<dbReference type="EMBL" id="MT631455">
    <property type="protein sequence ID" value="QNO50912.1"/>
    <property type="molecule type" value="Genomic_DNA"/>
</dbReference>
<proteinExistence type="predicted"/>
<dbReference type="InterPro" id="IPR036388">
    <property type="entry name" value="WH-like_DNA-bd_sf"/>
</dbReference>
<organism evidence="1">
    <name type="scientific">Candidatus Methanophagaceae archaeon ANME-1 ERB6</name>
    <dbReference type="NCBI Taxonomy" id="2759912"/>
    <lineage>
        <taxon>Archaea</taxon>
        <taxon>Methanobacteriati</taxon>
        <taxon>Methanobacteriota</taxon>
        <taxon>Stenosarchaea group</taxon>
        <taxon>Methanomicrobia</taxon>
        <taxon>Candidatus Methanophagales</taxon>
        <taxon>Candidatus Methanophagaceae</taxon>
    </lineage>
</organism>
<dbReference type="AlphaFoldDB" id="A0A7G9YSC8"/>
<evidence type="ECO:0000313" key="1">
    <source>
        <dbReference type="EMBL" id="QNO50912.1"/>
    </source>
</evidence>